<reference evidence="2" key="1">
    <citation type="submission" date="2017-05" db="UniProtKB">
        <authorList>
            <consortium name="EnsemblMetazoa"/>
        </authorList>
    </citation>
    <scope>IDENTIFICATION</scope>
</reference>
<name>A0A1X7UBL2_AMPQE</name>
<evidence type="ECO:0000256" key="1">
    <source>
        <dbReference type="SAM" id="MobiDB-lite"/>
    </source>
</evidence>
<feature type="region of interest" description="Disordered" evidence="1">
    <location>
        <begin position="54"/>
        <end position="118"/>
    </location>
</feature>
<dbReference type="AlphaFoldDB" id="A0A1X7UBL2"/>
<dbReference type="EnsemblMetazoa" id="Aqu2.1.24851_001">
    <property type="protein sequence ID" value="Aqu2.1.24851_001"/>
    <property type="gene ID" value="Aqu2.1.24851"/>
</dbReference>
<sequence>LLDQLFIALQEAPEDGVSRPPPILHLPRPLGALGLAASAVAEQLHLRQHEVVGGLPMEATGPGGGSGGRPQWAPPAATGPDGVGGGGPPWVQPAASGGVGGGEERPPWPPLVANGGGG</sequence>
<dbReference type="InParanoid" id="A0A1X7UBL2"/>
<accession>A0A1X7UBL2</accession>
<organism evidence="2">
    <name type="scientific">Amphimedon queenslandica</name>
    <name type="common">Sponge</name>
    <dbReference type="NCBI Taxonomy" id="400682"/>
    <lineage>
        <taxon>Eukaryota</taxon>
        <taxon>Metazoa</taxon>
        <taxon>Porifera</taxon>
        <taxon>Demospongiae</taxon>
        <taxon>Heteroscleromorpha</taxon>
        <taxon>Haplosclerida</taxon>
        <taxon>Niphatidae</taxon>
        <taxon>Amphimedon</taxon>
    </lineage>
</organism>
<protein>
    <submittedName>
        <fullName evidence="2">Uncharacterized protein</fullName>
    </submittedName>
</protein>
<evidence type="ECO:0000313" key="2">
    <source>
        <dbReference type="EnsemblMetazoa" id="Aqu2.1.24851_001"/>
    </source>
</evidence>
<proteinExistence type="predicted"/>